<feature type="compositionally biased region" description="Low complexity" evidence="3">
    <location>
        <begin position="167"/>
        <end position="178"/>
    </location>
</feature>
<gene>
    <name evidence="5" type="ORF">HHI36_005995</name>
</gene>
<feature type="compositionally biased region" description="Polar residues" evidence="3">
    <location>
        <begin position="461"/>
        <end position="473"/>
    </location>
</feature>
<feature type="compositionally biased region" description="Low complexity" evidence="3">
    <location>
        <begin position="429"/>
        <end position="445"/>
    </location>
</feature>
<sequence length="661" mass="74591">MENKDFIFRYPPPPPPPCCPSNPPLPLTAPPVVQPPPPPPPTTTPNWGWSVDFSRPPPVYGSHSPSNGQGLVAHGYGVKQSSSPALSTASSSDSYGSYGNQDNTHYYGTNNRLYTSRRCRPEYIPGNQQGWGQRGNFKRPKYDGGRLEQKIDDSDRLSYRSCDSRYSRSTSSTDTRYSYPREISSFDSNSSHDSKTYEDGGHRCKKRKKPLSQAVPAKRAWTDEEARMAIEVEKEYNKLFKNHSLKIKFPDQELNREIVSKFHKSIETVYFQQPSNPRFCFVTLTDGADPNAVIEELNKIEFGLGFLSAEYKKDREEEQNVGADDIDPLTLYVGNLAQEVTKEDMVNFYPKNKRIDIGFAKKMRYTRYAFVSFKNVQDSIEAFKATHYADLHSKSMIVRFRRLHGTVGMPGEPKIQHSSKESQSDGKSSESISADSDKSSTASYSKHSDLISSDDIDGYGPTSSYDSRCSSPGHSPKHSPLHNGAERRTISECSDSSNFDPSLVKNEPFDYHDDEFDDYHSDELTETQVIMSPTESCKDFKLKNASKENSKLKGTVQETVVKKEPEFITPFLPEPSTSFPIRPIPLKEEPGEPDEELSDPTSPQRMEVTEDLSVELKEPKKELDNEISEPANPEVNEEEFNTTTDFGSVLNNLKRRSNFIP</sequence>
<feature type="compositionally biased region" description="Basic and acidic residues" evidence="3">
    <location>
        <begin position="190"/>
        <end position="202"/>
    </location>
</feature>
<reference evidence="5 6" key="1">
    <citation type="journal article" date="2021" name="BMC Biol.">
        <title>Horizontally acquired antibacterial genes associated with adaptive radiation of ladybird beetles.</title>
        <authorList>
            <person name="Li H.S."/>
            <person name="Tang X.F."/>
            <person name="Huang Y.H."/>
            <person name="Xu Z.Y."/>
            <person name="Chen M.L."/>
            <person name="Du X.Y."/>
            <person name="Qiu B.Y."/>
            <person name="Chen P.T."/>
            <person name="Zhang W."/>
            <person name="Slipinski A."/>
            <person name="Escalona H.E."/>
            <person name="Waterhouse R.M."/>
            <person name="Zwick A."/>
            <person name="Pang H."/>
        </authorList>
    </citation>
    <scope>NUCLEOTIDE SEQUENCE [LARGE SCALE GENOMIC DNA]</scope>
    <source>
        <strain evidence="5">SYSU2018</strain>
    </source>
</reference>
<feature type="region of interest" description="Disordered" evidence="3">
    <location>
        <begin position="124"/>
        <end position="209"/>
    </location>
</feature>
<dbReference type="InterPro" id="IPR035979">
    <property type="entry name" value="RBD_domain_sf"/>
</dbReference>
<dbReference type="EMBL" id="JABFTP020000144">
    <property type="protein sequence ID" value="KAL3282832.1"/>
    <property type="molecule type" value="Genomic_DNA"/>
</dbReference>
<evidence type="ECO:0000313" key="5">
    <source>
        <dbReference type="EMBL" id="KAL3282832.1"/>
    </source>
</evidence>
<keyword evidence="6" id="KW-1185">Reference proteome</keyword>
<evidence type="ECO:0000259" key="4">
    <source>
        <dbReference type="PROSITE" id="PS50102"/>
    </source>
</evidence>
<organism evidence="5 6">
    <name type="scientific">Cryptolaemus montrouzieri</name>
    <dbReference type="NCBI Taxonomy" id="559131"/>
    <lineage>
        <taxon>Eukaryota</taxon>
        <taxon>Metazoa</taxon>
        <taxon>Ecdysozoa</taxon>
        <taxon>Arthropoda</taxon>
        <taxon>Hexapoda</taxon>
        <taxon>Insecta</taxon>
        <taxon>Pterygota</taxon>
        <taxon>Neoptera</taxon>
        <taxon>Endopterygota</taxon>
        <taxon>Coleoptera</taxon>
        <taxon>Polyphaga</taxon>
        <taxon>Cucujiformia</taxon>
        <taxon>Coccinelloidea</taxon>
        <taxon>Coccinellidae</taxon>
        <taxon>Scymninae</taxon>
        <taxon>Scymnini</taxon>
        <taxon>Cryptolaemus</taxon>
    </lineage>
</organism>
<feature type="compositionally biased region" description="Polar residues" evidence="3">
    <location>
        <begin position="491"/>
        <end position="500"/>
    </location>
</feature>
<dbReference type="InterPro" id="IPR000504">
    <property type="entry name" value="RRM_dom"/>
</dbReference>
<dbReference type="SUPFAM" id="SSF54928">
    <property type="entry name" value="RNA-binding domain, RBD"/>
    <property type="match status" value="1"/>
</dbReference>
<comment type="caution">
    <text evidence="5">The sequence shown here is derived from an EMBL/GenBank/DDBJ whole genome shotgun (WGS) entry which is preliminary data.</text>
</comment>
<dbReference type="Pfam" id="PF00076">
    <property type="entry name" value="RRM_1"/>
    <property type="match status" value="1"/>
</dbReference>
<dbReference type="Proteomes" id="UP001516400">
    <property type="component" value="Unassembled WGS sequence"/>
</dbReference>
<feature type="region of interest" description="Disordered" evidence="3">
    <location>
        <begin position="407"/>
        <end position="511"/>
    </location>
</feature>
<dbReference type="SMART" id="SM00360">
    <property type="entry name" value="RRM"/>
    <property type="match status" value="1"/>
</dbReference>
<feature type="region of interest" description="Disordered" evidence="3">
    <location>
        <begin position="569"/>
        <end position="643"/>
    </location>
</feature>
<feature type="compositionally biased region" description="Basic and acidic residues" evidence="3">
    <location>
        <begin position="414"/>
        <end position="428"/>
    </location>
</feature>
<dbReference type="GO" id="GO:0003723">
    <property type="term" value="F:RNA binding"/>
    <property type="evidence" value="ECO:0007669"/>
    <property type="project" value="UniProtKB-UniRule"/>
</dbReference>
<feature type="compositionally biased region" description="Pro residues" evidence="3">
    <location>
        <begin position="10"/>
        <end position="43"/>
    </location>
</feature>
<dbReference type="CDD" id="cd00590">
    <property type="entry name" value="RRM_SF"/>
    <property type="match status" value="1"/>
</dbReference>
<dbReference type="AlphaFoldDB" id="A0ABD2NVU6"/>
<feature type="region of interest" description="Disordered" evidence="3">
    <location>
        <begin position="1"/>
        <end position="109"/>
    </location>
</feature>
<evidence type="ECO:0000313" key="6">
    <source>
        <dbReference type="Proteomes" id="UP001516400"/>
    </source>
</evidence>
<accession>A0ABD2NVU6</accession>
<dbReference type="Gene3D" id="3.30.70.330">
    <property type="match status" value="1"/>
</dbReference>
<evidence type="ECO:0000256" key="3">
    <source>
        <dbReference type="SAM" id="MobiDB-lite"/>
    </source>
</evidence>
<dbReference type="PROSITE" id="PS50102">
    <property type="entry name" value="RRM"/>
    <property type="match status" value="1"/>
</dbReference>
<feature type="compositionally biased region" description="Low complexity" evidence="3">
    <location>
        <begin position="81"/>
        <end position="97"/>
    </location>
</feature>
<feature type="compositionally biased region" description="Polar residues" evidence="3">
    <location>
        <begin position="98"/>
        <end position="109"/>
    </location>
</feature>
<evidence type="ECO:0000256" key="1">
    <source>
        <dbReference type="ARBA" id="ARBA00022884"/>
    </source>
</evidence>
<protein>
    <recommendedName>
        <fullName evidence="4">RRM domain-containing protein</fullName>
    </recommendedName>
</protein>
<evidence type="ECO:0000256" key="2">
    <source>
        <dbReference type="PROSITE-ProRule" id="PRU00176"/>
    </source>
</evidence>
<feature type="compositionally biased region" description="Basic and acidic residues" evidence="3">
    <location>
        <begin position="140"/>
        <end position="166"/>
    </location>
</feature>
<proteinExistence type="predicted"/>
<feature type="domain" description="RRM" evidence="4">
    <location>
        <begin position="329"/>
        <end position="403"/>
    </location>
</feature>
<keyword evidence="1 2" id="KW-0694">RNA-binding</keyword>
<dbReference type="InterPro" id="IPR012677">
    <property type="entry name" value="Nucleotide-bd_a/b_plait_sf"/>
</dbReference>
<name>A0ABD2NVU6_9CUCU</name>
<feature type="compositionally biased region" description="Basic and acidic residues" evidence="3">
    <location>
        <begin position="614"/>
        <end position="624"/>
    </location>
</feature>